<dbReference type="AlphaFoldDB" id="A0A8D0LAB6"/>
<keyword evidence="1" id="KW-0732">Signal</keyword>
<evidence type="ECO:0000313" key="4">
    <source>
        <dbReference type="Proteomes" id="UP000694392"/>
    </source>
</evidence>
<dbReference type="Pfam" id="PF08434">
    <property type="entry name" value="CLCA"/>
    <property type="match status" value="1"/>
</dbReference>
<reference evidence="3" key="1">
    <citation type="submission" date="2025-08" db="UniProtKB">
        <authorList>
            <consortium name="Ensembl"/>
        </authorList>
    </citation>
    <scope>IDENTIFICATION</scope>
</reference>
<accession>A0A8D0LAB6</accession>
<feature type="signal peptide" evidence="1">
    <location>
        <begin position="1"/>
        <end position="22"/>
    </location>
</feature>
<evidence type="ECO:0000256" key="1">
    <source>
        <dbReference type="SAM" id="SignalP"/>
    </source>
</evidence>
<protein>
    <recommendedName>
        <fullName evidence="2">Calcium-activated chloride channel N-terminal domain-containing protein</fullName>
    </recommendedName>
</protein>
<evidence type="ECO:0000259" key="2">
    <source>
        <dbReference type="Pfam" id="PF08434"/>
    </source>
</evidence>
<dbReference type="InterPro" id="IPR013642">
    <property type="entry name" value="CLCA_N"/>
</dbReference>
<dbReference type="GeneTree" id="ENSGT00940000154682"/>
<dbReference type="Ensembl" id="ENSSPUT00000021664.1">
    <property type="protein sequence ID" value="ENSSPUP00000020342.1"/>
    <property type="gene ID" value="ENSSPUG00000015617.1"/>
</dbReference>
<reference evidence="3" key="2">
    <citation type="submission" date="2025-09" db="UniProtKB">
        <authorList>
            <consortium name="Ensembl"/>
        </authorList>
    </citation>
    <scope>IDENTIFICATION</scope>
</reference>
<dbReference type="Proteomes" id="UP000694392">
    <property type="component" value="Unplaced"/>
</dbReference>
<feature type="chain" id="PRO_5034597275" description="Calcium-activated chloride channel N-terminal domain-containing protein" evidence="1">
    <location>
        <begin position="23"/>
        <end position="364"/>
    </location>
</feature>
<feature type="domain" description="Calcium-activated chloride channel N-terminal" evidence="2">
    <location>
        <begin position="23"/>
        <end position="287"/>
    </location>
</feature>
<proteinExistence type="predicted"/>
<dbReference type="OMA" id="FYATKQR"/>
<evidence type="ECO:0000313" key="3">
    <source>
        <dbReference type="Ensembl" id="ENSSPUP00000020342.1"/>
    </source>
</evidence>
<sequence>MGFNRLVLLLALQLLYTMRVSMVQLNTGGYEDIVIGINPKIPEDNRIIENLKRLLLTYFHATKQRFYFKMVKILIPLTWKTKPEYLRVRTESYDKAEIIVADPFLKYGDEPYTLQYEGCGEKGRYIHFTSNFLLNETLVDVYGPRGRVFVHEWAHLRWGVYDEYNYDAPFYVSAGSGTTKVEATRCSADVTGKYVVQSCKGDSCITRPCKYDYRTDLYEAGCIFVPDRRQNTPASIMYMQGFSSVTEFCNNTTHNIQATNLQNKVCNYRSTWEVIMSSPDFTSSSSISAPYQRPTSHCCRPKTEFNIPPPYHPTSLPPHIPAPPNPPPLSCHHPLSPNLITIPCLPPISTVFLLCPVELPLFHP</sequence>
<organism evidence="3 4">
    <name type="scientific">Sphenodon punctatus</name>
    <name type="common">Tuatara</name>
    <name type="synonym">Hatteria punctata</name>
    <dbReference type="NCBI Taxonomy" id="8508"/>
    <lineage>
        <taxon>Eukaryota</taxon>
        <taxon>Metazoa</taxon>
        <taxon>Chordata</taxon>
        <taxon>Craniata</taxon>
        <taxon>Vertebrata</taxon>
        <taxon>Euteleostomi</taxon>
        <taxon>Lepidosauria</taxon>
        <taxon>Sphenodontia</taxon>
        <taxon>Sphenodontidae</taxon>
        <taxon>Sphenodon</taxon>
    </lineage>
</organism>
<name>A0A8D0LAB6_SPHPU</name>
<keyword evidence="4" id="KW-1185">Reference proteome</keyword>